<sequence>MRKFIERLLRSSAGSFATPEPLPPQVCRAPRPSVVPSPRRHRAAPPRSFPPYAPASRLSTTQADGCLVRAK</sequence>
<feature type="non-terminal residue" evidence="2">
    <location>
        <position position="71"/>
    </location>
</feature>
<gene>
    <name evidence="2" type="ORF">IPOD504_LOCUS3156</name>
</gene>
<feature type="region of interest" description="Disordered" evidence="1">
    <location>
        <begin position="13"/>
        <end position="71"/>
    </location>
</feature>
<reference evidence="2" key="1">
    <citation type="submission" date="2022-03" db="EMBL/GenBank/DDBJ databases">
        <authorList>
            <person name="Martin H S."/>
        </authorList>
    </citation>
    <scope>NUCLEOTIDE SEQUENCE</scope>
</reference>
<accession>A0ABN8I234</accession>
<proteinExistence type="predicted"/>
<evidence type="ECO:0000313" key="2">
    <source>
        <dbReference type="EMBL" id="CAH2041423.1"/>
    </source>
</evidence>
<dbReference type="EMBL" id="OW152825">
    <property type="protein sequence ID" value="CAH2041423.1"/>
    <property type="molecule type" value="Genomic_DNA"/>
</dbReference>
<evidence type="ECO:0000256" key="1">
    <source>
        <dbReference type="SAM" id="MobiDB-lite"/>
    </source>
</evidence>
<keyword evidence="3" id="KW-1185">Reference proteome</keyword>
<organism evidence="2 3">
    <name type="scientific">Iphiclides podalirius</name>
    <name type="common">scarce swallowtail</name>
    <dbReference type="NCBI Taxonomy" id="110791"/>
    <lineage>
        <taxon>Eukaryota</taxon>
        <taxon>Metazoa</taxon>
        <taxon>Ecdysozoa</taxon>
        <taxon>Arthropoda</taxon>
        <taxon>Hexapoda</taxon>
        <taxon>Insecta</taxon>
        <taxon>Pterygota</taxon>
        <taxon>Neoptera</taxon>
        <taxon>Endopterygota</taxon>
        <taxon>Lepidoptera</taxon>
        <taxon>Glossata</taxon>
        <taxon>Ditrysia</taxon>
        <taxon>Papilionoidea</taxon>
        <taxon>Papilionidae</taxon>
        <taxon>Papilioninae</taxon>
        <taxon>Iphiclides</taxon>
    </lineage>
</organism>
<evidence type="ECO:0000313" key="3">
    <source>
        <dbReference type="Proteomes" id="UP000837857"/>
    </source>
</evidence>
<dbReference type="Proteomes" id="UP000837857">
    <property type="component" value="Chromosome 13"/>
</dbReference>
<protein>
    <submittedName>
        <fullName evidence="2">Uncharacterized protein</fullName>
    </submittedName>
</protein>
<feature type="compositionally biased region" description="Low complexity" evidence="1">
    <location>
        <begin position="28"/>
        <end position="37"/>
    </location>
</feature>
<name>A0ABN8I234_9NEOP</name>